<proteinExistence type="predicted"/>
<evidence type="ECO:0000313" key="5">
    <source>
        <dbReference type="EMBL" id="MBC5734707.1"/>
    </source>
</evidence>
<dbReference type="PANTHER" id="PTHR32347">
    <property type="entry name" value="EFFLUX SYSTEM COMPONENT YKNX-RELATED"/>
    <property type="match status" value="1"/>
</dbReference>
<comment type="subcellular location">
    <subcellularLocation>
        <location evidence="1">Cell envelope</location>
    </subcellularLocation>
</comment>
<evidence type="ECO:0000256" key="1">
    <source>
        <dbReference type="ARBA" id="ARBA00004196"/>
    </source>
</evidence>
<evidence type="ECO:0000256" key="3">
    <source>
        <dbReference type="SAM" id="SignalP"/>
    </source>
</evidence>
<dbReference type="AlphaFoldDB" id="A0A8J6J1W1"/>
<organism evidence="5 6">
    <name type="scientific">Lawsonibacter hominis</name>
    <dbReference type="NCBI Taxonomy" id="2763053"/>
    <lineage>
        <taxon>Bacteria</taxon>
        <taxon>Bacillati</taxon>
        <taxon>Bacillota</taxon>
        <taxon>Clostridia</taxon>
        <taxon>Eubacteriales</taxon>
        <taxon>Oscillospiraceae</taxon>
        <taxon>Lawsonibacter</taxon>
    </lineage>
</organism>
<dbReference type="PROSITE" id="PS51257">
    <property type="entry name" value="PROKAR_LIPOPROTEIN"/>
    <property type="match status" value="1"/>
</dbReference>
<evidence type="ECO:0000313" key="6">
    <source>
        <dbReference type="Proteomes" id="UP000661435"/>
    </source>
</evidence>
<name>A0A8J6J1W1_9FIRM</name>
<dbReference type="GO" id="GO:0030313">
    <property type="term" value="C:cell envelope"/>
    <property type="evidence" value="ECO:0007669"/>
    <property type="project" value="UniProtKB-SubCell"/>
</dbReference>
<feature type="signal peptide" evidence="3">
    <location>
        <begin position="1"/>
        <end position="18"/>
    </location>
</feature>
<protein>
    <submittedName>
        <fullName evidence="5">HlyD family efflux transporter periplasmic adaptor subunit</fullName>
    </submittedName>
</protein>
<dbReference type="InterPro" id="IPR058625">
    <property type="entry name" value="MdtA-like_BSH"/>
</dbReference>
<keyword evidence="6" id="KW-1185">Reference proteome</keyword>
<dbReference type="EMBL" id="JACOPP010000023">
    <property type="protein sequence ID" value="MBC5734707.1"/>
    <property type="molecule type" value="Genomic_DNA"/>
</dbReference>
<evidence type="ECO:0000259" key="4">
    <source>
        <dbReference type="Pfam" id="PF25917"/>
    </source>
</evidence>
<dbReference type="Gene3D" id="2.40.420.20">
    <property type="match status" value="1"/>
</dbReference>
<reference evidence="5" key="1">
    <citation type="submission" date="2020-08" db="EMBL/GenBank/DDBJ databases">
        <title>Genome public.</title>
        <authorList>
            <person name="Liu C."/>
            <person name="Sun Q."/>
        </authorList>
    </citation>
    <scope>NUCLEOTIDE SEQUENCE</scope>
    <source>
        <strain evidence="5">NSJ-51</strain>
    </source>
</reference>
<gene>
    <name evidence="5" type="ORF">H8S57_13385</name>
</gene>
<feature type="domain" description="Multidrug resistance protein MdtA-like barrel-sandwich hybrid" evidence="4">
    <location>
        <begin position="53"/>
        <end position="144"/>
    </location>
</feature>
<dbReference type="RefSeq" id="WP_186908535.1">
    <property type="nucleotide sequence ID" value="NZ_JACOPP010000023.1"/>
</dbReference>
<dbReference type="Gene3D" id="2.40.50.100">
    <property type="match status" value="2"/>
</dbReference>
<dbReference type="InterPro" id="IPR050465">
    <property type="entry name" value="UPF0194_transport"/>
</dbReference>
<sequence length="476" mass="48884">MKRKWMVLLCALSLLAAAGCQKEADYQTVTPEVGTIENRVEDTGTVAWRDPTSVIPVVSGKVVSCAFEEGDAVTAGQTLYVIDSGDLEDQITQARLSLKTAQAGAAQSEAACADLTVYASASGTVTAVYCHVGDYIGAGTAVAQIQDSANLTLTVPFAPADAASLVPGAAAVITFPNQSGTVTGAVERIYDTPTALSGGREGVYVELSFQNPGTLTDAATATAAVGAAACMEAGAVCYATQQSIYAAQSGQVLTLDLETGSAVTQGQAVLTLKNDALTNAAVNAGLSVETARTNLEQLEAKRSDYTIAAPIDGTILTRSVKAGDFASAAAPMATLAPAHALCVNAEIDEIYIDRIWPGQEACVQFADDSGVERTYAAQVRRVDENGVTSGGVTDYTVELVLEDTSRLKAGMNVSVSIVTQRKEGCLRLPSEAVSGSTVQVLRDGQAVSVSVTTGITGGGYTEITAGLTGDDAVILP</sequence>
<comment type="caution">
    <text evidence="5">The sequence shown here is derived from an EMBL/GenBank/DDBJ whole genome shotgun (WGS) entry which is preliminary data.</text>
</comment>
<evidence type="ECO:0000256" key="2">
    <source>
        <dbReference type="ARBA" id="ARBA00023054"/>
    </source>
</evidence>
<keyword evidence="2" id="KW-0175">Coiled coil</keyword>
<dbReference type="Gene3D" id="2.40.30.170">
    <property type="match status" value="1"/>
</dbReference>
<keyword evidence="3" id="KW-0732">Signal</keyword>
<dbReference type="SUPFAM" id="SSF111369">
    <property type="entry name" value="HlyD-like secretion proteins"/>
    <property type="match status" value="2"/>
</dbReference>
<dbReference type="Pfam" id="PF25917">
    <property type="entry name" value="BSH_RND"/>
    <property type="match status" value="1"/>
</dbReference>
<feature type="chain" id="PRO_5038451342" evidence="3">
    <location>
        <begin position="19"/>
        <end position="476"/>
    </location>
</feature>
<dbReference type="Proteomes" id="UP000661435">
    <property type="component" value="Unassembled WGS sequence"/>
</dbReference>
<accession>A0A8J6J1W1</accession>